<evidence type="ECO:0000313" key="2">
    <source>
        <dbReference type="Proteomes" id="UP000217507"/>
    </source>
</evidence>
<dbReference type="Proteomes" id="UP000217507">
    <property type="component" value="Chromosome"/>
</dbReference>
<accession>A0A1Z4KI87</accession>
<reference evidence="1 2" key="1">
    <citation type="submission" date="2017-06" db="EMBL/GenBank/DDBJ databases">
        <title>Genome sequencing of cyanobaciteial culture collection at National Institute for Environmental Studies (NIES).</title>
        <authorList>
            <person name="Hirose Y."/>
            <person name="Shimura Y."/>
            <person name="Fujisawa T."/>
            <person name="Nakamura Y."/>
            <person name="Kawachi M."/>
        </authorList>
    </citation>
    <scope>NUCLEOTIDE SEQUENCE [LARGE SCALE GENOMIC DNA]</scope>
    <source>
        <strain evidence="1 2">NIES-23</strain>
    </source>
</reference>
<evidence type="ECO:0000313" key="1">
    <source>
        <dbReference type="EMBL" id="BAY68644.1"/>
    </source>
</evidence>
<protein>
    <submittedName>
        <fullName evidence="1">Uncharacterized protein</fullName>
    </submittedName>
</protein>
<organism evidence="1 2">
    <name type="scientific">Trichormus variabilis NIES-23</name>
    <dbReference type="NCBI Taxonomy" id="1973479"/>
    <lineage>
        <taxon>Bacteria</taxon>
        <taxon>Bacillati</taxon>
        <taxon>Cyanobacteriota</taxon>
        <taxon>Cyanophyceae</taxon>
        <taxon>Nostocales</taxon>
        <taxon>Nostocaceae</taxon>
        <taxon>Trichormus</taxon>
    </lineage>
</organism>
<sequence>MQKTVEQVGLAKLVESNVRFTRANIEGRKTLLCVIYVQHQPHVTASSEEISDRLTQDIQTQLLNQDFNITPFKCL</sequence>
<proteinExistence type="predicted"/>
<name>A0A1Z4KI87_ANAVA</name>
<dbReference type="AlphaFoldDB" id="A0A1Z4KI87"/>
<dbReference type="EMBL" id="AP018216">
    <property type="protein sequence ID" value="BAY68644.1"/>
    <property type="molecule type" value="Genomic_DNA"/>
</dbReference>
<gene>
    <name evidence="1" type="ORF">NIES23_14320</name>
</gene>